<accession>A0A6A5TPW6</accession>
<dbReference type="AlphaFoldDB" id="A0A6A5TPW6"/>
<dbReference type="EMBL" id="ML977000">
    <property type="protein sequence ID" value="KAF1954274.1"/>
    <property type="molecule type" value="Genomic_DNA"/>
</dbReference>
<organism evidence="1 2">
    <name type="scientific">Byssothecium circinans</name>
    <dbReference type="NCBI Taxonomy" id="147558"/>
    <lineage>
        <taxon>Eukaryota</taxon>
        <taxon>Fungi</taxon>
        <taxon>Dikarya</taxon>
        <taxon>Ascomycota</taxon>
        <taxon>Pezizomycotina</taxon>
        <taxon>Dothideomycetes</taxon>
        <taxon>Pleosporomycetidae</taxon>
        <taxon>Pleosporales</taxon>
        <taxon>Massarineae</taxon>
        <taxon>Massarinaceae</taxon>
        <taxon>Byssothecium</taxon>
    </lineage>
</organism>
<gene>
    <name evidence="1" type="ORF">CC80DRAFT_550734</name>
</gene>
<proteinExistence type="predicted"/>
<keyword evidence="2" id="KW-1185">Reference proteome</keyword>
<evidence type="ECO:0000313" key="2">
    <source>
        <dbReference type="Proteomes" id="UP000800035"/>
    </source>
</evidence>
<name>A0A6A5TPW6_9PLEO</name>
<sequence>MARSTPTPNRWPSNNVDMNTDVEAQPLLDLEEQPKVSKKTHHENLVIDHGYMAWLQVFCGWILFMNSCGI</sequence>
<reference evidence="1" key="1">
    <citation type="journal article" date="2020" name="Stud. Mycol.">
        <title>101 Dothideomycetes genomes: a test case for predicting lifestyles and emergence of pathogens.</title>
        <authorList>
            <person name="Haridas S."/>
            <person name="Albert R."/>
            <person name="Binder M."/>
            <person name="Bloem J."/>
            <person name="Labutti K."/>
            <person name="Salamov A."/>
            <person name="Andreopoulos B."/>
            <person name="Baker S."/>
            <person name="Barry K."/>
            <person name="Bills G."/>
            <person name="Bluhm B."/>
            <person name="Cannon C."/>
            <person name="Castanera R."/>
            <person name="Culley D."/>
            <person name="Daum C."/>
            <person name="Ezra D."/>
            <person name="Gonzalez J."/>
            <person name="Henrissat B."/>
            <person name="Kuo A."/>
            <person name="Liang C."/>
            <person name="Lipzen A."/>
            <person name="Lutzoni F."/>
            <person name="Magnuson J."/>
            <person name="Mondo S."/>
            <person name="Nolan M."/>
            <person name="Ohm R."/>
            <person name="Pangilinan J."/>
            <person name="Park H.-J."/>
            <person name="Ramirez L."/>
            <person name="Alfaro M."/>
            <person name="Sun H."/>
            <person name="Tritt A."/>
            <person name="Yoshinaga Y."/>
            <person name="Zwiers L.-H."/>
            <person name="Turgeon B."/>
            <person name="Goodwin S."/>
            <person name="Spatafora J."/>
            <person name="Crous P."/>
            <person name="Grigoriev I."/>
        </authorList>
    </citation>
    <scope>NUCLEOTIDE SEQUENCE</scope>
    <source>
        <strain evidence="1">CBS 675.92</strain>
    </source>
</reference>
<evidence type="ECO:0000313" key="1">
    <source>
        <dbReference type="EMBL" id="KAF1954274.1"/>
    </source>
</evidence>
<protein>
    <submittedName>
        <fullName evidence="1">Uncharacterized protein</fullName>
    </submittedName>
</protein>
<dbReference type="Proteomes" id="UP000800035">
    <property type="component" value="Unassembled WGS sequence"/>
</dbReference>